<comment type="caution">
    <text evidence="6">The sequence shown here is derived from an EMBL/GenBank/DDBJ whole genome shotgun (WGS) entry which is preliminary data.</text>
</comment>
<dbReference type="SUPFAM" id="SSF111369">
    <property type="entry name" value="HlyD-like secretion proteins"/>
    <property type="match status" value="1"/>
</dbReference>
<dbReference type="Proteomes" id="UP000733611">
    <property type="component" value="Unassembled WGS sequence"/>
</dbReference>
<dbReference type="PANTHER" id="PTHR32347">
    <property type="entry name" value="EFFLUX SYSTEM COMPONENT YKNX-RELATED"/>
    <property type="match status" value="1"/>
</dbReference>
<feature type="compositionally biased region" description="Low complexity" evidence="4">
    <location>
        <begin position="335"/>
        <end position="362"/>
    </location>
</feature>
<evidence type="ECO:0000313" key="7">
    <source>
        <dbReference type="Proteomes" id="UP000733611"/>
    </source>
</evidence>
<protein>
    <submittedName>
        <fullName evidence="6">HlyD family efflux transporter periplasmic adaptor subunit</fullName>
    </submittedName>
</protein>
<evidence type="ECO:0000256" key="1">
    <source>
        <dbReference type="ARBA" id="ARBA00004196"/>
    </source>
</evidence>
<dbReference type="Gene3D" id="2.40.30.170">
    <property type="match status" value="1"/>
</dbReference>
<proteinExistence type="predicted"/>
<evidence type="ECO:0000313" key="6">
    <source>
        <dbReference type="EMBL" id="MBU3844858.1"/>
    </source>
</evidence>
<reference evidence="6" key="2">
    <citation type="submission" date="2021-04" db="EMBL/GenBank/DDBJ databases">
        <authorList>
            <person name="Gilroy R."/>
        </authorList>
    </citation>
    <scope>NUCLEOTIDE SEQUENCE</scope>
    <source>
        <strain evidence="6">378</strain>
    </source>
</reference>
<dbReference type="AlphaFoldDB" id="A0A948WZJ8"/>
<evidence type="ECO:0000256" key="3">
    <source>
        <dbReference type="SAM" id="Coils"/>
    </source>
</evidence>
<name>A0A948WZJ8_9GAMM</name>
<dbReference type="Gene3D" id="2.40.50.100">
    <property type="match status" value="1"/>
</dbReference>
<dbReference type="GO" id="GO:0030313">
    <property type="term" value="C:cell envelope"/>
    <property type="evidence" value="ECO:0007669"/>
    <property type="project" value="UniProtKB-SubCell"/>
</dbReference>
<evidence type="ECO:0000256" key="2">
    <source>
        <dbReference type="ARBA" id="ARBA00023054"/>
    </source>
</evidence>
<dbReference type="PANTHER" id="PTHR32347:SF29">
    <property type="entry name" value="UPF0194 MEMBRANE PROTEIN YBHG"/>
    <property type="match status" value="1"/>
</dbReference>
<gene>
    <name evidence="6" type="ORF">H9847_08365</name>
</gene>
<feature type="coiled-coil region" evidence="3">
    <location>
        <begin position="145"/>
        <end position="172"/>
    </location>
</feature>
<accession>A0A948WZJ8</accession>
<dbReference type="Gene3D" id="1.10.287.470">
    <property type="entry name" value="Helix hairpin bin"/>
    <property type="match status" value="1"/>
</dbReference>
<comment type="subcellular location">
    <subcellularLocation>
        <location evidence="1">Cell envelope</location>
    </subcellularLocation>
</comment>
<evidence type="ECO:0000256" key="4">
    <source>
        <dbReference type="SAM" id="MobiDB-lite"/>
    </source>
</evidence>
<feature type="domain" description="YbhG-like alpha-helical hairpin" evidence="5">
    <location>
        <begin position="72"/>
        <end position="199"/>
    </location>
</feature>
<organism evidence="6 7">
    <name type="scientific">Candidatus Anaerobiospirillum pullicola</name>
    <dbReference type="NCBI Taxonomy" id="2838451"/>
    <lineage>
        <taxon>Bacteria</taxon>
        <taxon>Pseudomonadati</taxon>
        <taxon>Pseudomonadota</taxon>
        <taxon>Gammaproteobacteria</taxon>
        <taxon>Aeromonadales</taxon>
        <taxon>Succinivibrionaceae</taxon>
        <taxon>Anaerobiospirillum</taxon>
    </lineage>
</organism>
<feature type="region of interest" description="Disordered" evidence="4">
    <location>
        <begin position="330"/>
        <end position="362"/>
    </location>
</feature>
<dbReference type="InterPro" id="IPR059052">
    <property type="entry name" value="HH_YbhG-like"/>
</dbReference>
<evidence type="ECO:0000259" key="5">
    <source>
        <dbReference type="Pfam" id="PF25881"/>
    </source>
</evidence>
<sequence>MRKIALALAVVLIVVMAFVYTLYFHQDLDPTKAHGNVDIQDSLLSFERAGKIVRLNVDEGAQVRKGDILAALDDQSLSHQLRIQFAQCEAEQALLTQYQNGYLPEEEESAKAAVNKAQSNVDLAAITYERNASLLKSKSISQQDYDSARAQYQQAQASLAEAQAQLALIERGYRDEIIRSQSARVSACQAQLSYLNYQVTTQSVIVAPFNGTVRTRTHELSDYVGAGETIFALTDEDNKRIRIYLSPAQLQLVKVGQEVSVEVPYHAPLKGMVSFISPTAMFTPKSVQTEDLRADLIYEVRVEVKDYEHLLRFGEAITVYLTGTAPDHSAEQLKRPASAATRASSTTTAPSSDTSTDNIATS</sequence>
<dbReference type="EMBL" id="JAHLFE010000170">
    <property type="protein sequence ID" value="MBU3844858.1"/>
    <property type="molecule type" value="Genomic_DNA"/>
</dbReference>
<reference evidence="6" key="1">
    <citation type="journal article" date="2021" name="PeerJ">
        <title>Extensive microbial diversity within the chicken gut microbiome revealed by metagenomics and culture.</title>
        <authorList>
            <person name="Gilroy R."/>
            <person name="Ravi A."/>
            <person name="Getino M."/>
            <person name="Pursley I."/>
            <person name="Horton D.L."/>
            <person name="Alikhan N.F."/>
            <person name="Baker D."/>
            <person name="Gharbi K."/>
            <person name="Hall N."/>
            <person name="Watson M."/>
            <person name="Adriaenssens E.M."/>
            <person name="Foster-Nyarko E."/>
            <person name="Jarju S."/>
            <person name="Secka A."/>
            <person name="Antonio M."/>
            <person name="Oren A."/>
            <person name="Chaudhuri R.R."/>
            <person name="La Ragione R."/>
            <person name="Hildebrand F."/>
            <person name="Pallen M.J."/>
        </authorList>
    </citation>
    <scope>NUCLEOTIDE SEQUENCE</scope>
    <source>
        <strain evidence="6">378</strain>
    </source>
</reference>
<keyword evidence="2 3" id="KW-0175">Coiled coil</keyword>
<dbReference type="InterPro" id="IPR050465">
    <property type="entry name" value="UPF0194_transport"/>
</dbReference>
<dbReference type="Pfam" id="PF25881">
    <property type="entry name" value="HH_YBHG"/>
    <property type="match status" value="1"/>
</dbReference>